<comment type="subcellular location">
    <subcellularLocation>
        <location evidence="1">Cell outer membrane</location>
    </subcellularLocation>
</comment>
<evidence type="ECO:0000256" key="2">
    <source>
        <dbReference type="ARBA" id="ARBA00007248"/>
    </source>
</evidence>
<evidence type="ECO:0000256" key="6">
    <source>
        <dbReference type="ARBA" id="ARBA00023237"/>
    </source>
</evidence>
<dbReference type="Proteomes" id="UP000033035">
    <property type="component" value="Unassembled WGS sequence"/>
</dbReference>
<keyword evidence="4" id="KW-0472">Membrane</keyword>
<comment type="similarity">
    <text evidence="2">Belongs to the bacteroidetes fimbrillin superfamily. FimB/Mfa2 family.</text>
</comment>
<dbReference type="GO" id="GO:0009279">
    <property type="term" value="C:cell outer membrane"/>
    <property type="evidence" value="ECO:0007669"/>
    <property type="project" value="UniProtKB-SubCell"/>
</dbReference>
<dbReference type="HOGENOM" id="CLU_078773_0_0_10"/>
<dbReference type="Pfam" id="PF08842">
    <property type="entry name" value="Mfa2"/>
    <property type="match status" value="1"/>
</dbReference>
<feature type="signal peptide" evidence="8">
    <location>
        <begin position="1"/>
        <end position="27"/>
    </location>
</feature>
<evidence type="ECO:0000256" key="1">
    <source>
        <dbReference type="ARBA" id="ARBA00004442"/>
    </source>
</evidence>
<keyword evidence="5" id="KW-0564">Palmitate</keyword>
<reference evidence="9 10" key="1">
    <citation type="submission" date="2013-04" db="EMBL/GenBank/DDBJ databases">
        <title>The Genome Sequence of Parabacteroides gordonii DSM 23371.</title>
        <authorList>
            <consortium name="The Broad Institute Genomics Platform"/>
            <person name="Earl A."/>
            <person name="Ward D."/>
            <person name="Feldgarden M."/>
            <person name="Gevers D."/>
            <person name="Martens E."/>
            <person name="Sakamoto M."/>
            <person name="Benno Y."/>
            <person name="Suzuki N."/>
            <person name="Matsunaga N."/>
            <person name="Koshihara K."/>
            <person name="Seki M."/>
            <person name="Komiya H."/>
            <person name="Walker B."/>
            <person name="Young S."/>
            <person name="Zeng Q."/>
            <person name="Gargeya S."/>
            <person name="Fitzgerald M."/>
            <person name="Haas B."/>
            <person name="Abouelleil A."/>
            <person name="Allen A.W."/>
            <person name="Alvarado L."/>
            <person name="Arachchi H.M."/>
            <person name="Berlin A.M."/>
            <person name="Chapman S.B."/>
            <person name="Gainer-Dewar J."/>
            <person name="Goldberg J."/>
            <person name="Griggs A."/>
            <person name="Gujja S."/>
            <person name="Hansen M."/>
            <person name="Howarth C."/>
            <person name="Imamovic A."/>
            <person name="Ireland A."/>
            <person name="Larimer J."/>
            <person name="McCowan C."/>
            <person name="Murphy C."/>
            <person name="Pearson M."/>
            <person name="Poon T.W."/>
            <person name="Priest M."/>
            <person name="Roberts A."/>
            <person name="Saif S."/>
            <person name="Shea T."/>
            <person name="Sisk P."/>
            <person name="Sykes S."/>
            <person name="Wortman J."/>
            <person name="Nusbaum C."/>
            <person name="Birren B."/>
        </authorList>
    </citation>
    <scope>NUCLEOTIDE SEQUENCE [LARGE SCALE GENOMIC DNA]</scope>
    <source>
        <strain evidence="9 10">MS-1</strain>
    </source>
</reference>
<evidence type="ECO:0000313" key="9">
    <source>
        <dbReference type="EMBL" id="KKB55091.1"/>
    </source>
</evidence>
<dbReference type="PATRIC" id="fig|1203610.3.peg.2613"/>
<evidence type="ECO:0000256" key="4">
    <source>
        <dbReference type="ARBA" id="ARBA00023136"/>
    </source>
</evidence>
<organism evidence="9 10">
    <name type="scientific">Parabacteroides gordonii MS-1 = DSM 23371</name>
    <dbReference type="NCBI Taxonomy" id="1203610"/>
    <lineage>
        <taxon>Bacteria</taxon>
        <taxon>Pseudomonadati</taxon>
        <taxon>Bacteroidota</taxon>
        <taxon>Bacteroidia</taxon>
        <taxon>Bacteroidales</taxon>
        <taxon>Tannerellaceae</taxon>
        <taxon>Parabacteroides</taxon>
    </lineage>
</organism>
<keyword evidence="6" id="KW-0998">Cell outer membrane</keyword>
<accession>A0A0F5JB53</accession>
<dbReference type="AlphaFoldDB" id="A0A0F5JB53"/>
<proteinExistence type="inferred from homology"/>
<dbReference type="RefSeq" id="WP_028729866.1">
    <property type="nucleotide sequence ID" value="NZ_KE386764.1"/>
</dbReference>
<dbReference type="EMBL" id="AQHW01000015">
    <property type="protein sequence ID" value="KKB55091.1"/>
    <property type="molecule type" value="Genomic_DNA"/>
</dbReference>
<evidence type="ECO:0000313" key="10">
    <source>
        <dbReference type="Proteomes" id="UP000033035"/>
    </source>
</evidence>
<evidence type="ECO:0008006" key="11">
    <source>
        <dbReference type="Google" id="ProtNLM"/>
    </source>
</evidence>
<name>A0A0F5JB53_9BACT</name>
<dbReference type="Gene3D" id="2.60.40.2100">
    <property type="match status" value="1"/>
</dbReference>
<gene>
    <name evidence="9" type="ORF">HMPREF1536_02545</name>
</gene>
<evidence type="ECO:0000256" key="5">
    <source>
        <dbReference type="ARBA" id="ARBA00023139"/>
    </source>
</evidence>
<evidence type="ECO:0000256" key="8">
    <source>
        <dbReference type="SAM" id="SignalP"/>
    </source>
</evidence>
<keyword evidence="10" id="KW-1185">Reference proteome</keyword>
<sequence>MKKGRIFTNCLYFVCTLVAAISFASCSADSDSSYSGIDEKVIENAAEKTDASFSVVLKAYSDNKDITVKGDVDQTTLFVFDQNNDFYKQVTLDRTYLLQAKPVEISCPGSKQITVVAWAGLSSENEEISAMSQANIISDLQVSLKQNNGVAATLPGDLFYGQVTLKSASTKSGAETLKIERKVSSISLITKSVIKVLDSKEGNFYYKVKNTKGSFNHNGELTGEDIEYIIPATLNEKGNVVAENTTILPASNITVELYKDDKMILSSENVKNLEKVSVNEGELSELTFDLSRNSGNIVVTDWGTVIQHVTID</sequence>
<keyword evidence="3 8" id="KW-0732">Signal</keyword>
<evidence type="ECO:0000256" key="3">
    <source>
        <dbReference type="ARBA" id="ARBA00022729"/>
    </source>
</evidence>
<protein>
    <recommendedName>
        <fullName evidence="11">Fimbrillin-A associated anchor proteins Mfa1 and Mfa2</fullName>
    </recommendedName>
</protein>
<dbReference type="PROSITE" id="PS51257">
    <property type="entry name" value="PROKAR_LIPOPROTEIN"/>
    <property type="match status" value="1"/>
</dbReference>
<feature type="chain" id="PRO_5002489945" description="Fimbrillin-A associated anchor proteins Mfa1 and Mfa2" evidence="8">
    <location>
        <begin position="28"/>
        <end position="312"/>
    </location>
</feature>
<comment type="caution">
    <text evidence="9">The sequence shown here is derived from an EMBL/GenBank/DDBJ whole genome shotgun (WGS) entry which is preliminary data.</text>
</comment>
<keyword evidence="7" id="KW-0449">Lipoprotein</keyword>
<evidence type="ECO:0000256" key="7">
    <source>
        <dbReference type="ARBA" id="ARBA00023288"/>
    </source>
</evidence>
<dbReference type="InterPro" id="IPR014941">
    <property type="entry name" value="FimB/Mfa2/Mfa3"/>
</dbReference>